<evidence type="ECO:0000256" key="4">
    <source>
        <dbReference type="ARBA" id="ARBA00023232"/>
    </source>
</evidence>
<keyword evidence="4" id="KW-0585">Phenylalanine catabolism</keyword>
<dbReference type="GO" id="GO:0006572">
    <property type="term" value="P:L-tyrosine catabolic process"/>
    <property type="evidence" value="ECO:0007669"/>
    <property type="project" value="UniProtKB-KW"/>
</dbReference>
<dbReference type="Gene3D" id="3.10.180.10">
    <property type="entry name" value="2,3-Dihydroxybiphenyl 1,2-Dioxygenase, domain 1"/>
    <property type="match status" value="1"/>
</dbReference>
<organism evidence="5 6">
    <name type="scientific">Adineta steineri</name>
    <dbReference type="NCBI Taxonomy" id="433720"/>
    <lineage>
        <taxon>Eukaryota</taxon>
        <taxon>Metazoa</taxon>
        <taxon>Spiralia</taxon>
        <taxon>Gnathifera</taxon>
        <taxon>Rotifera</taxon>
        <taxon>Eurotatoria</taxon>
        <taxon>Bdelloidea</taxon>
        <taxon>Adinetida</taxon>
        <taxon>Adinetidae</taxon>
        <taxon>Adineta</taxon>
    </lineage>
</organism>
<dbReference type="Proteomes" id="UP000663881">
    <property type="component" value="Unassembled WGS sequence"/>
</dbReference>
<dbReference type="InterPro" id="IPR029068">
    <property type="entry name" value="Glyas_Bleomycin-R_OHBP_Dase"/>
</dbReference>
<dbReference type="AlphaFoldDB" id="A0A820N916"/>
<evidence type="ECO:0000256" key="2">
    <source>
        <dbReference type="ARBA" id="ARBA00013222"/>
    </source>
</evidence>
<dbReference type="GO" id="GO:0003868">
    <property type="term" value="F:4-hydroxyphenylpyruvate dioxygenase activity"/>
    <property type="evidence" value="ECO:0007669"/>
    <property type="project" value="UniProtKB-EC"/>
</dbReference>
<feature type="non-terminal residue" evidence="5">
    <location>
        <position position="36"/>
    </location>
</feature>
<dbReference type="InterPro" id="IPR005956">
    <property type="entry name" value="4OHPhenylPyrv_dOase"/>
</dbReference>
<protein>
    <recommendedName>
        <fullName evidence="2">4-hydroxyphenylpyruvate dioxygenase</fullName>
        <ecNumber evidence="2">1.13.11.27</ecNumber>
    </recommendedName>
</protein>
<dbReference type="EC" id="1.13.11.27" evidence="2"/>
<evidence type="ECO:0000256" key="3">
    <source>
        <dbReference type="ARBA" id="ARBA00022878"/>
    </source>
</evidence>
<comment type="caution">
    <text evidence="5">The sequence shown here is derived from an EMBL/GenBank/DDBJ whole genome shotgun (WGS) entry which is preliminary data.</text>
</comment>
<dbReference type="GO" id="GO:0006559">
    <property type="term" value="P:L-phenylalanine catabolic process"/>
    <property type="evidence" value="ECO:0007669"/>
    <property type="project" value="UniProtKB-KW"/>
</dbReference>
<keyword evidence="3" id="KW-0828">Tyrosine catabolism</keyword>
<dbReference type="PANTHER" id="PTHR11959">
    <property type="entry name" value="4-HYDROXYPHENYLPYRUVATE DIOXYGENASE"/>
    <property type="match status" value="1"/>
</dbReference>
<proteinExistence type="predicted"/>
<accession>A0A820N916</accession>
<evidence type="ECO:0000313" key="6">
    <source>
        <dbReference type="Proteomes" id="UP000663881"/>
    </source>
</evidence>
<dbReference type="SUPFAM" id="SSF54593">
    <property type="entry name" value="Glyoxalase/Bleomycin resistance protein/Dihydroxybiphenyl dioxygenase"/>
    <property type="match status" value="1"/>
</dbReference>
<dbReference type="EMBL" id="CAJOAY010025597">
    <property type="protein sequence ID" value="CAF4384362.1"/>
    <property type="molecule type" value="Genomic_DNA"/>
</dbReference>
<comment type="pathway">
    <text evidence="1">Amino-acid degradation; L-phenylalanine degradation; acetoacetate and fumarate from L-phenylalanine: step 3/6.</text>
</comment>
<sequence length="36" mass="4231">YFFEIIQRKNHTGFGIGNFKALFEAIERDQEARGNL</sequence>
<evidence type="ECO:0000256" key="1">
    <source>
        <dbReference type="ARBA" id="ARBA00005162"/>
    </source>
</evidence>
<dbReference type="PANTHER" id="PTHR11959:SF1">
    <property type="entry name" value="4-HYDROXYPHENYLPYRUVATE DIOXYGENASE"/>
    <property type="match status" value="1"/>
</dbReference>
<reference evidence="5" key="1">
    <citation type="submission" date="2021-02" db="EMBL/GenBank/DDBJ databases">
        <authorList>
            <person name="Nowell W R."/>
        </authorList>
    </citation>
    <scope>NUCLEOTIDE SEQUENCE</scope>
</reference>
<gene>
    <name evidence="5" type="ORF">OKA104_LOCUS50532</name>
</gene>
<evidence type="ECO:0000313" key="5">
    <source>
        <dbReference type="EMBL" id="CAF4384362.1"/>
    </source>
</evidence>
<name>A0A820N916_9BILA</name>